<protein>
    <submittedName>
        <fullName evidence="7">Long chain fatty acid CoA FadD26/fatty acid CoA ligase FadD32</fullName>
    </submittedName>
</protein>
<dbReference type="GO" id="GO:0071766">
    <property type="term" value="P:Actinobacterium-type cell wall biogenesis"/>
    <property type="evidence" value="ECO:0007669"/>
    <property type="project" value="UniProtKB-ARBA"/>
</dbReference>
<organism evidence="7 8">
    <name type="scientific">Streptomyces prasinopilosus</name>
    <dbReference type="NCBI Taxonomy" id="67344"/>
    <lineage>
        <taxon>Bacteria</taxon>
        <taxon>Bacillati</taxon>
        <taxon>Actinomycetota</taxon>
        <taxon>Actinomycetes</taxon>
        <taxon>Kitasatosporales</taxon>
        <taxon>Streptomycetaceae</taxon>
        <taxon>Streptomyces</taxon>
    </lineage>
</organism>
<dbReference type="Pfam" id="PF23024">
    <property type="entry name" value="AMP-dom_DIP2-like"/>
    <property type="match status" value="1"/>
</dbReference>
<name>A0A1G7AMR7_9ACTN</name>
<evidence type="ECO:0000256" key="3">
    <source>
        <dbReference type="ARBA" id="ARBA00022832"/>
    </source>
</evidence>
<keyword evidence="2 7" id="KW-0436">Ligase</keyword>
<dbReference type="GO" id="GO:0005886">
    <property type="term" value="C:plasma membrane"/>
    <property type="evidence" value="ECO:0007669"/>
    <property type="project" value="TreeGrafter"/>
</dbReference>
<feature type="domain" description="AMP-dependent synthetase/ligase" evidence="5">
    <location>
        <begin position="25"/>
        <end position="424"/>
    </location>
</feature>
<dbReference type="STRING" id="67344.SAMN05216505_11915"/>
<keyword evidence="3" id="KW-0276">Fatty acid metabolism</keyword>
<reference evidence="8" key="1">
    <citation type="submission" date="2016-10" db="EMBL/GenBank/DDBJ databases">
        <authorList>
            <person name="Varghese N."/>
            <person name="Submissions S."/>
        </authorList>
    </citation>
    <scope>NUCLEOTIDE SEQUENCE [LARGE SCALE GENOMIC DNA]</scope>
    <source>
        <strain evidence="8">CGMCC 4.3504</strain>
    </source>
</reference>
<keyword evidence="4" id="KW-0443">Lipid metabolism</keyword>
<evidence type="ECO:0000259" key="5">
    <source>
        <dbReference type="Pfam" id="PF00501"/>
    </source>
</evidence>
<dbReference type="Gene3D" id="3.30.300.30">
    <property type="match status" value="1"/>
</dbReference>
<dbReference type="SUPFAM" id="SSF56801">
    <property type="entry name" value="Acetyl-CoA synthetase-like"/>
    <property type="match status" value="1"/>
</dbReference>
<dbReference type="GO" id="GO:0006633">
    <property type="term" value="P:fatty acid biosynthetic process"/>
    <property type="evidence" value="ECO:0007669"/>
    <property type="project" value="TreeGrafter"/>
</dbReference>
<comment type="similarity">
    <text evidence="1">Belongs to the ATP-dependent AMP-binding enzyme family.</text>
</comment>
<evidence type="ECO:0000256" key="1">
    <source>
        <dbReference type="ARBA" id="ARBA00006432"/>
    </source>
</evidence>
<dbReference type="Proteomes" id="UP000182100">
    <property type="component" value="Unassembled WGS sequence"/>
</dbReference>
<dbReference type="Pfam" id="PF00501">
    <property type="entry name" value="AMP-binding"/>
    <property type="match status" value="1"/>
</dbReference>
<dbReference type="PANTHER" id="PTHR22754:SF32">
    <property type="entry name" value="DISCO-INTERACTING PROTEIN 2"/>
    <property type="match status" value="1"/>
</dbReference>
<evidence type="ECO:0000313" key="7">
    <source>
        <dbReference type="EMBL" id="SDE16000.1"/>
    </source>
</evidence>
<dbReference type="InterPro" id="IPR042099">
    <property type="entry name" value="ANL_N_sf"/>
</dbReference>
<evidence type="ECO:0000256" key="2">
    <source>
        <dbReference type="ARBA" id="ARBA00022598"/>
    </source>
</evidence>
<dbReference type="EMBL" id="FMZK01000019">
    <property type="protein sequence ID" value="SDE16000.1"/>
    <property type="molecule type" value="Genomic_DNA"/>
</dbReference>
<dbReference type="AlphaFoldDB" id="A0A1G7AMR7"/>
<dbReference type="RefSeq" id="WP_055573191.1">
    <property type="nucleotide sequence ID" value="NZ_FMZK01000019.1"/>
</dbReference>
<dbReference type="PANTHER" id="PTHR22754">
    <property type="entry name" value="DISCO-INTERACTING PROTEIN 2 DIP2 -RELATED"/>
    <property type="match status" value="1"/>
</dbReference>
<gene>
    <name evidence="7" type="ORF">SAMN05216505_11915</name>
</gene>
<evidence type="ECO:0000313" key="8">
    <source>
        <dbReference type="Proteomes" id="UP000182100"/>
    </source>
</evidence>
<keyword evidence="8" id="KW-1185">Reference proteome</keyword>
<dbReference type="InterPro" id="IPR000873">
    <property type="entry name" value="AMP-dep_synth/lig_dom"/>
</dbReference>
<dbReference type="FunFam" id="3.40.50.12780:FF:000013">
    <property type="entry name" value="Long-chain-fatty-acid--AMP ligase FadD32"/>
    <property type="match status" value="1"/>
</dbReference>
<dbReference type="InterPro" id="IPR040097">
    <property type="entry name" value="FAAL/FAAC"/>
</dbReference>
<dbReference type="InterPro" id="IPR025110">
    <property type="entry name" value="AMP-bd_C"/>
</dbReference>
<evidence type="ECO:0000259" key="6">
    <source>
        <dbReference type="Pfam" id="PF23024"/>
    </source>
</evidence>
<dbReference type="InterPro" id="IPR045851">
    <property type="entry name" value="AMP-bd_C_sf"/>
</dbReference>
<dbReference type="Gene3D" id="3.40.50.12780">
    <property type="entry name" value="N-terminal domain of ligase-like"/>
    <property type="match status" value="1"/>
</dbReference>
<dbReference type="GO" id="GO:0070566">
    <property type="term" value="F:adenylyltransferase activity"/>
    <property type="evidence" value="ECO:0007669"/>
    <property type="project" value="TreeGrafter"/>
</dbReference>
<feature type="domain" description="AMP-binding enzyme C-terminal" evidence="6">
    <location>
        <begin position="472"/>
        <end position="581"/>
    </location>
</feature>
<dbReference type="GO" id="GO:0016874">
    <property type="term" value="F:ligase activity"/>
    <property type="evidence" value="ECO:0007669"/>
    <property type="project" value="UniProtKB-KW"/>
</dbReference>
<accession>A0A1G7AMR7</accession>
<sequence length="592" mass="63618">MWTEANPAAPDVLRDGLVARVRELARTSGDDPAVSFAEYADDPDGLIRTVTYAELDRKARAVAACLQGRAPQGSRVAVICPHEISYVLAFLGCLYAGLVAVPLPAPDVHRTRDRISAVLADADPLLILTTAETAGRVTPLLDALGPSRPEMLLIDELAEESATQWQEPRISPTSLAYLQYTSGSTGTPSGVRITHGNLAANVWQIADVTVYLQPRCTIASWAPFFHDMGLIMGLAIPLSVGAHAVNVSPGAFIQSPYRWLKLITDFRAVWAGGPNFAYDLCIDRITEAQKRTLDLSSLEGMVNASEVVRPHSMDRFNRAFASCGLREGLDGPAYGLAEATLGVTAPPAGVKPELIHAFDRDALAEGRAIAVAGDHPRARQMVTCGVPLRDVHITIVDPRTWAQTDDAEVGEIWIQGPNVADGYWRRPERTEEVFRARCTTRDRAPVPGEWLRTGDLGFLHEGLLFIAGRLKDLVIADGKNHDPADIEFTVQTSVDAELGVGGTAVFSVDSEAGERVVAVVEVRGQVPDPESVRAAVRRAVSAGHGVTVAEVVLTAWGAIPRTSSRKVKRGLCRDHYLRGELAGPGAARQGAA</sequence>
<proteinExistence type="inferred from homology"/>
<dbReference type="CDD" id="cd05931">
    <property type="entry name" value="FAAL"/>
    <property type="match status" value="1"/>
</dbReference>
<evidence type="ECO:0000256" key="4">
    <source>
        <dbReference type="ARBA" id="ARBA00023098"/>
    </source>
</evidence>